<evidence type="ECO:0000256" key="5">
    <source>
        <dbReference type="ARBA" id="ARBA00022862"/>
    </source>
</evidence>
<comment type="subcellular location">
    <subcellularLocation>
        <location evidence="1">Nucleus</location>
    </subcellularLocation>
</comment>
<evidence type="ECO:0000256" key="13">
    <source>
        <dbReference type="ARBA" id="ARBA00077538"/>
    </source>
</evidence>
<dbReference type="GO" id="GO:0034599">
    <property type="term" value="P:cellular response to oxidative stress"/>
    <property type="evidence" value="ECO:0007669"/>
    <property type="project" value="UniProtKB-ARBA"/>
</dbReference>
<evidence type="ECO:0000256" key="11">
    <source>
        <dbReference type="ARBA" id="ARBA00038489"/>
    </source>
</evidence>
<keyword evidence="6" id="KW-0560">Oxidoreductase</keyword>
<organism evidence="16 17">
    <name type="scientific">Colletotrichum asianum</name>
    <dbReference type="NCBI Taxonomy" id="702518"/>
    <lineage>
        <taxon>Eukaryota</taxon>
        <taxon>Fungi</taxon>
        <taxon>Dikarya</taxon>
        <taxon>Ascomycota</taxon>
        <taxon>Pezizomycotina</taxon>
        <taxon>Sordariomycetes</taxon>
        <taxon>Hypocreomycetidae</taxon>
        <taxon>Glomerellales</taxon>
        <taxon>Glomerellaceae</taxon>
        <taxon>Colletotrichum</taxon>
        <taxon>Colletotrichum gloeosporioides species complex</taxon>
    </lineage>
</organism>
<keyword evidence="5" id="KW-0049">Antioxidant</keyword>
<keyword evidence="7" id="KW-1015">Disulfide bond</keyword>
<dbReference type="PANTHER" id="PTHR42801">
    <property type="entry name" value="THIOREDOXIN-DEPENDENT PEROXIDE REDUCTASE"/>
    <property type="match status" value="1"/>
</dbReference>
<dbReference type="PROSITE" id="PS51352">
    <property type="entry name" value="THIOREDOXIN_2"/>
    <property type="match status" value="1"/>
</dbReference>
<comment type="subunit">
    <text evidence="2">Monomer.</text>
</comment>
<evidence type="ECO:0000256" key="12">
    <source>
        <dbReference type="ARBA" id="ARBA00049091"/>
    </source>
</evidence>
<dbReference type="Proteomes" id="UP000434172">
    <property type="component" value="Unassembled WGS sequence"/>
</dbReference>
<dbReference type="InterPro" id="IPR000866">
    <property type="entry name" value="AhpC/TSA"/>
</dbReference>
<protein>
    <recommendedName>
        <fullName evidence="3">thioredoxin-dependent peroxiredoxin</fullName>
        <ecNumber evidence="3">1.11.1.24</ecNumber>
    </recommendedName>
    <alternativeName>
        <fullName evidence="13">Nuclear thiol peroxidase</fullName>
    </alternativeName>
    <alternativeName>
        <fullName evidence="10">Thioredoxin peroxidase</fullName>
    </alternativeName>
</protein>
<evidence type="ECO:0000313" key="16">
    <source>
        <dbReference type="EMBL" id="KAF0323995.1"/>
    </source>
</evidence>
<evidence type="ECO:0000256" key="1">
    <source>
        <dbReference type="ARBA" id="ARBA00004123"/>
    </source>
</evidence>
<feature type="compositionally biased region" description="Basic and acidic residues" evidence="14">
    <location>
        <begin position="232"/>
        <end position="263"/>
    </location>
</feature>
<dbReference type="EMBL" id="WOWK01000047">
    <property type="protein sequence ID" value="KAF0323995.1"/>
    <property type="molecule type" value="Genomic_DNA"/>
</dbReference>
<comment type="caution">
    <text evidence="16">The sequence shown here is derived from an EMBL/GenBank/DDBJ whole genome shotgun (WGS) entry which is preliminary data.</text>
</comment>
<dbReference type="SUPFAM" id="SSF52833">
    <property type="entry name" value="Thioredoxin-like"/>
    <property type="match status" value="1"/>
</dbReference>
<dbReference type="GO" id="GO:0005737">
    <property type="term" value="C:cytoplasm"/>
    <property type="evidence" value="ECO:0007669"/>
    <property type="project" value="TreeGrafter"/>
</dbReference>
<evidence type="ECO:0000256" key="2">
    <source>
        <dbReference type="ARBA" id="ARBA00011245"/>
    </source>
</evidence>
<evidence type="ECO:0000256" key="7">
    <source>
        <dbReference type="ARBA" id="ARBA00023157"/>
    </source>
</evidence>
<dbReference type="InterPro" id="IPR050924">
    <property type="entry name" value="Peroxiredoxin_BCP/PrxQ"/>
</dbReference>
<dbReference type="InterPro" id="IPR036249">
    <property type="entry name" value="Thioredoxin-like_sf"/>
</dbReference>
<dbReference type="EC" id="1.11.1.24" evidence="3"/>
<name>A0A8H3ZUH6_9PEZI</name>
<dbReference type="Pfam" id="PF00578">
    <property type="entry name" value="AhpC-TSA"/>
    <property type="match status" value="1"/>
</dbReference>
<evidence type="ECO:0000259" key="15">
    <source>
        <dbReference type="PROSITE" id="PS51352"/>
    </source>
</evidence>
<sequence length="263" mass="27652">MPVELRKRKAPEPAPAPAPKKASSKVAKATEKVKSAVKGKPAKAAPEKPVEEPVEKEKPVAANGSDKKVKAAKGETINLDGFGGEVETNDGDKTTLKELVDKSKAGVVLFTYPKASTPGCTTQVCLFRDSYEPLTKTGLAIYGLSADSPKANTTFKTKQKLPYPLLCDPKATLIGAIGFKKHPKGTQRGVFVVDKSGKVLAAEPGGPAATVEVVKALVEESGDAEPATETAADAKEEPANGDAKDEKEDGAEEAEKKDEKKDE</sequence>
<accession>A0A8H3ZUH6</accession>
<evidence type="ECO:0000256" key="14">
    <source>
        <dbReference type="SAM" id="MobiDB-lite"/>
    </source>
</evidence>
<dbReference type="Gene3D" id="3.40.30.10">
    <property type="entry name" value="Glutaredoxin"/>
    <property type="match status" value="1"/>
</dbReference>
<comment type="similarity">
    <text evidence="11">Belongs to the peroxiredoxin family. BCP/PrxQ subfamily.</text>
</comment>
<keyword evidence="4" id="KW-0575">Peroxidase</keyword>
<feature type="domain" description="Thioredoxin" evidence="15">
    <location>
        <begin position="58"/>
        <end position="223"/>
    </location>
</feature>
<dbReference type="InterPro" id="IPR013766">
    <property type="entry name" value="Thioredoxin_domain"/>
</dbReference>
<dbReference type="GO" id="GO:0005634">
    <property type="term" value="C:nucleus"/>
    <property type="evidence" value="ECO:0007669"/>
    <property type="project" value="UniProtKB-SubCell"/>
</dbReference>
<evidence type="ECO:0000256" key="8">
    <source>
        <dbReference type="ARBA" id="ARBA00023242"/>
    </source>
</evidence>
<evidence type="ECO:0000256" key="4">
    <source>
        <dbReference type="ARBA" id="ARBA00022559"/>
    </source>
</evidence>
<dbReference type="GO" id="GO:0045454">
    <property type="term" value="P:cell redox homeostasis"/>
    <property type="evidence" value="ECO:0007669"/>
    <property type="project" value="TreeGrafter"/>
</dbReference>
<dbReference type="PANTHER" id="PTHR42801:SF23">
    <property type="entry name" value="PEROXIREDOXIN DOT5"/>
    <property type="match status" value="1"/>
</dbReference>
<dbReference type="FunFam" id="3.40.30.10:FF:000157">
    <property type="entry name" value="DOT5p Nuclear thiol peroxidase"/>
    <property type="match status" value="1"/>
</dbReference>
<evidence type="ECO:0000256" key="10">
    <source>
        <dbReference type="ARBA" id="ARBA00032824"/>
    </source>
</evidence>
<dbReference type="GO" id="GO:0008379">
    <property type="term" value="F:thioredoxin peroxidase activity"/>
    <property type="evidence" value="ECO:0007669"/>
    <property type="project" value="TreeGrafter"/>
</dbReference>
<reference evidence="16 17" key="1">
    <citation type="submission" date="2019-12" db="EMBL/GenBank/DDBJ databases">
        <title>A genome sequence resource for the geographically widespread anthracnose pathogen Colletotrichum asianum.</title>
        <authorList>
            <person name="Meng Y."/>
        </authorList>
    </citation>
    <scope>NUCLEOTIDE SEQUENCE [LARGE SCALE GENOMIC DNA]</scope>
    <source>
        <strain evidence="16 17">ICMP 18580</strain>
    </source>
</reference>
<evidence type="ECO:0000256" key="6">
    <source>
        <dbReference type="ARBA" id="ARBA00023002"/>
    </source>
</evidence>
<keyword evidence="9" id="KW-0676">Redox-active center</keyword>
<keyword evidence="8" id="KW-0539">Nucleus</keyword>
<feature type="region of interest" description="Disordered" evidence="14">
    <location>
        <begin position="219"/>
        <end position="263"/>
    </location>
</feature>
<comment type="catalytic activity">
    <reaction evidence="12">
        <text>a hydroperoxide + [thioredoxin]-dithiol = an alcohol + [thioredoxin]-disulfide + H2O</text>
        <dbReference type="Rhea" id="RHEA:62620"/>
        <dbReference type="Rhea" id="RHEA-COMP:10698"/>
        <dbReference type="Rhea" id="RHEA-COMP:10700"/>
        <dbReference type="ChEBI" id="CHEBI:15377"/>
        <dbReference type="ChEBI" id="CHEBI:29950"/>
        <dbReference type="ChEBI" id="CHEBI:30879"/>
        <dbReference type="ChEBI" id="CHEBI:35924"/>
        <dbReference type="ChEBI" id="CHEBI:50058"/>
        <dbReference type="EC" id="1.11.1.24"/>
    </reaction>
</comment>
<dbReference type="AlphaFoldDB" id="A0A8H3ZUH6"/>
<dbReference type="CDD" id="cd03017">
    <property type="entry name" value="PRX_BCP"/>
    <property type="match status" value="1"/>
</dbReference>
<gene>
    <name evidence="16" type="ORF">GQ607_008700</name>
</gene>
<evidence type="ECO:0000256" key="3">
    <source>
        <dbReference type="ARBA" id="ARBA00013017"/>
    </source>
</evidence>
<dbReference type="OrthoDB" id="338622at2759"/>
<evidence type="ECO:0000313" key="17">
    <source>
        <dbReference type="Proteomes" id="UP000434172"/>
    </source>
</evidence>
<proteinExistence type="inferred from homology"/>
<feature type="region of interest" description="Disordered" evidence="14">
    <location>
        <begin position="1"/>
        <end position="70"/>
    </location>
</feature>
<evidence type="ECO:0000256" key="9">
    <source>
        <dbReference type="ARBA" id="ARBA00023284"/>
    </source>
</evidence>
<keyword evidence="17" id="KW-1185">Reference proteome</keyword>
<feature type="compositionally biased region" description="Basic and acidic residues" evidence="14">
    <location>
        <begin position="45"/>
        <end position="70"/>
    </location>
</feature>